<dbReference type="Proteomes" id="UP001319104">
    <property type="component" value="Unassembled WGS sequence"/>
</dbReference>
<organism evidence="2 3">
    <name type="scientific">Litoribacter ruber</name>
    <dbReference type="NCBI Taxonomy" id="702568"/>
    <lineage>
        <taxon>Bacteria</taxon>
        <taxon>Pseudomonadati</taxon>
        <taxon>Bacteroidota</taxon>
        <taxon>Cytophagia</taxon>
        <taxon>Cytophagales</taxon>
        <taxon>Cyclobacteriaceae</taxon>
        <taxon>Litoribacter</taxon>
    </lineage>
</organism>
<dbReference type="EMBL" id="JAHCMY010000002">
    <property type="protein sequence ID" value="MBS9523748.1"/>
    <property type="molecule type" value="Genomic_DNA"/>
</dbReference>
<dbReference type="RefSeq" id="WP_213944623.1">
    <property type="nucleotide sequence ID" value="NZ_JAHCMY010000002.1"/>
</dbReference>
<keyword evidence="1" id="KW-1133">Transmembrane helix</keyword>
<comment type="caution">
    <text evidence="2">The sequence shown here is derived from an EMBL/GenBank/DDBJ whole genome shotgun (WGS) entry which is preliminary data.</text>
</comment>
<evidence type="ECO:0000313" key="2">
    <source>
        <dbReference type="EMBL" id="MBS9523748.1"/>
    </source>
</evidence>
<evidence type="ECO:0000313" key="3">
    <source>
        <dbReference type="Proteomes" id="UP001319104"/>
    </source>
</evidence>
<keyword evidence="1" id="KW-0472">Membrane</keyword>
<evidence type="ECO:0000256" key="1">
    <source>
        <dbReference type="SAM" id="Phobius"/>
    </source>
</evidence>
<protein>
    <submittedName>
        <fullName evidence="2">Uncharacterized protein</fullName>
    </submittedName>
</protein>
<accession>A0AAP2G4R7</accession>
<reference evidence="2 3" key="1">
    <citation type="submission" date="2021-05" db="EMBL/GenBank/DDBJ databases">
        <authorList>
            <person name="Zhang Z.D."/>
            <person name="Osman G."/>
        </authorList>
    </citation>
    <scope>NUCLEOTIDE SEQUENCE [LARGE SCALE GENOMIC DNA]</scope>
    <source>
        <strain evidence="2 3">KCTC 32217</strain>
    </source>
</reference>
<sequence length="46" mass="5106">MKKKQLTWVNVLIIAITIIVGLTITGSWGDFKRGLKGAPPVENHNF</sequence>
<gene>
    <name evidence="2" type="ORF">KI659_06915</name>
</gene>
<name>A0AAP2G4R7_9BACT</name>
<keyword evidence="3" id="KW-1185">Reference proteome</keyword>
<keyword evidence="1" id="KW-0812">Transmembrane</keyword>
<proteinExistence type="predicted"/>
<dbReference type="AlphaFoldDB" id="A0AAP2G4R7"/>
<feature type="transmembrane region" description="Helical" evidence="1">
    <location>
        <begin position="7"/>
        <end position="28"/>
    </location>
</feature>